<dbReference type="Proteomes" id="UP001379235">
    <property type="component" value="Unassembled WGS sequence"/>
</dbReference>
<evidence type="ECO:0000313" key="4">
    <source>
        <dbReference type="Proteomes" id="UP001379235"/>
    </source>
</evidence>
<feature type="domain" description="Peptidase M28" evidence="2">
    <location>
        <begin position="268"/>
        <end position="482"/>
    </location>
</feature>
<protein>
    <submittedName>
        <fullName evidence="3">M28 family peptidase</fullName>
    </submittedName>
</protein>
<proteinExistence type="predicted"/>
<organism evidence="3 4">
    <name type="scientific">Novosphingobium aquae</name>
    <dbReference type="NCBI Taxonomy" id="3133435"/>
    <lineage>
        <taxon>Bacteria</taxon>
        <taxon>Pseudomonadati</taxon>
        <taxon>Pseudomonadota</taxon>
        <taxon>Alphaproteobacteria</taxon>
        <taxon>Sphingomonadales</taxon>
        <taxon>Sphingomonadaceae</taxon>
        <taxon>Novosphingobium</taxon>
    </lineage>
</organism>
<dbReference type="Pfam" id="PF04389">
    <property type="entry name" value="Peptidase_M28"/>
    <property type="match status" value="1"/>
</dbReference>
<gene>
    <name evidence="3" type="ORF">WG900_06110</name>
</gene>
<sequence>MNRSLSATAVLAASLLTATCGLALAQGKGPAGPQDADTSAWWAFTGELSGDAMQGRDTGSAAYERSAALVANRLKAAGLKALGTDGWLQPVAIDELAVTKASARMGRTSLRFLADFTVSPRRGMPARIAAPLAYRGYCGAEELGDVAGRLVICHGTRKSGPTSAVAREAAVRKAGAAGMFEIADPGFTIEPPRWPFAYARSFALAGQLPAADSFVKLTLRAEMLGSLIPGGAKLVAAGAAGQPLPSRDAKLPLELTFATAERRVTSSNVVGVLPGTDPALADQAIVLTAHLDGYGHGYPVKGDDLYNGTLDDAAYVALIVRLMERQKGKGFARPVIALLVTAEEKGLLGSKYWVANPTWPLPRIAANINLDQLRPIFPLRRLTVHARTDSTLGDDVEAVARSMGIVTQDDPEPERNLLRRTDHWNFILAGIPATNFVFGFEAGSPSEAVYRQWYRTGYHRPQDDMKQAIDWQAAADFNRFFYTLVERVANQPQAPAWKPGSSLRPKP</sequence>
<comment type="caution">
    <text evidence="3">The sequence shown here is derived from an EMBL/GenBank/DDBJ whole genome shotgun (WGS) entry which is preliminary data.</text>
</comment>
<accession>A0ABU8S7K9</accession>
<dbReference type="PANTHER" id="PTHR12147:SF26">
    <property type="entry name" value="PEPTIDASE M28 DOMAIN-CONTAINING PROTEIN"/>
    <property type="match status" value="1"/>
</dbReference>
<dbReference type="RefSeq" id="WP_339965578.1">
    <property type="nucleotide sequence ID" value="NZ_JBBHJY010000002.1"/>
</dbReference>
<dbReference type="Gene3D" id="3.40.630.10">
    <property type="entry name" value="Zn peptidases"/>
    <property type="match status" value="1"/>
</dbReference>
<dbReference type="EMBL" id="JBBHJY010000002">
    <property type="protein sequence ID" value="MEJ6009489.1"/>
    <property type="molecule type" value="Genomic_DNA"/>
</dbReference>
<keyword evidence="4" id="KW-1185">Reference proteome</keyword>
<dbReference type="InterPro" id="IPR045175">
    <property type="entry name" value="M28_fam"/>
</dbReference>
<evidence type="ECO:0000313" key="3">
    <source>
        <dbReference type="EMBL" id="MEJ6009489.1"/>
    </source>
</evidence>
<dbReference type="PANTHER" id="PTHR12147">
    <property type="entry name" value="METALLOPEPTIDASE M28 FAMILY MEMBER"/>
    <property type="match status" value="1"/>
</dbReference>
<name>A0ABU8S7K9_9SPHN</name>
<dbReference type="InterPro" id="IPR007484">
    <property type="entry name" value="Peptidase_M28"/>
</dbReference>
<keyword evidence="1" id="KW-0732">Signal</keyword>
<evidence type="ECO:0000259" key="2">
    <source>
        <dbReference type="Pfam" id="PF04389"/>
    </source>
</evidence>
<dbReference type="SUPFAM" id="SSF53187">
    <property type="entry name" value="Zn-dependent exopeptidases"/>
    <property type="match status" value="1"/>
</dbReference>
<feature type="chain" id="PRO_5046552620" evidence="1">
    <location>
        <begin position="26"/>
        <end position="507"/>
    </location>
</feature>
<evidence type="ECO:0000256" key="1">
    <source>
        <dbReference type="SAM" id="SignalP"/>
    </source>
</evidence>
<feature type="signal peptide" evidence="1">
    <location>
        <begin position="1"/>
        <end position="25"/>
    </location>
</feature>
<reference evidence="3 4" key="1">
    <citation type="submission" date="2024-03" db="EMBL/GenBank/DDBJ databases">
        <authorList>
            <person name="Jo J.-H."/>
        </authorList>
    </citation>
    <scope>NUCLEOTIDE SEQUENCE [LARGE SCALE GENOMIC DNA]</scope>
    <source>
        <strain evidence="3 4">AS3R-12</strain>
    </source>
</reference>